<dbReference type="Gene3D" id="3.20.20.30">
    <property type="entry name" value="Luciferase-like domain"/>
    <property type="match status" value="2"/>
</dbReference>
<dbReference type="RefSeq" id="WP_380047924.1">
    <property type="nucleotide sequence ID" value="NZ_JBHLTC010000018.1"/>
</dbReference>
<dbReference type="PANTHER" id="PTHR30137">
    <property type="entry name" value="LUCIFERASE-LIKE MONOOXYGENASE"/>
    <property type="match status" value="1"/>
</dbReference>
<accession>A0ABV6QMV1</accession>
<keyword evidence="4" id="KW-1185">Reference proteome</keyword>
<dbReference type="NCBIfam" id="TIGR03558">
    <property type="entry name" value="oxido_grp_1"/>
    <property type="match status" value="1"/>
</dbReference>
<feature type="domain" description="Luciferase-like" evidence="2">
    <location>
        <begin position="4"/>
        <end position="114"/>
    </location>
</feature>
<dbReference type="PANTHER" id="PTHR30137:SF20">
    <property type="entry name" value="N-ACETYL-S-ALKYLCYSTEINE MONOOXYGENASE"/>
    <property type="match status" value="1"/>
</dbReference>
<dbReference type="InterPro" id="IPR011251">
    <property type="entry name" value="Luciferase-like_dom"/>
</dbReference>
<feature type="domain" description="Luciferase-like" evidence="2">
    <location>
        <begin position="120"/>
        <end position="261"/>
    </location>
</feature>
<dbReference type="InterPro" id="IPR036661">
    <property type="entry name" value="Luciferase-like_sf"/>
</dbReference>
<comment type="caution">
    <text evidence="3">The sequence shown here is derived from an EMBL/GenBank/DDBJ whole genome shotgun (WGS) entry which is preliminary data.</text>
</comment>
<dbReference type="GO" id="GO:0016491">
    <property type="term" value="F:oxidoreductase activity"/>
    <property type="evidence" value="ECO:0007669"/>
    <property type="project" value="UniProtKB-KW"/>
</dbReference>
<evidence type="ECO:0000313" key="4">
    <source>
        <dbReference type="Proteomes" id="UP001589890"/>
    </source>
</evidence>
<sequence>MTRLSILDQSPIGEGSTPAEALQATVELAKAADTLGVTRYWLAEHHGSPGFAGTAPEILIPIILGATRRMRIGSGGVLLPRYPATKVAEVFSILAGLYPGRVDLGLGRAGGPPEHFPQDVTDLKRWLGDDPQIWLLGASTTSGALAAKLGTAYAFAHFLNPPPGVEAMEAYHERSPAPASALAVRVIVADTEARAGDLARSVLLWRSRKDLGDDRPLPSVETARCHRWTSTELERASNNSRALIAGTPEQVRPVLLDLAQLHGTDELVVNVLTHDPADRLRTYELLAEILAPASSGARLVSP</sequence>
<keyword evidence="3" id="KW-0560">Oxidoreductase</keyword>
<dbReference type="InterPro" id="IPR050766">
    <property type="entry name" value="Bact_Lucif_Oxidored"/>
</dbReference>
<gene>
    <name evidence="3" type="ORF">ACFFGN_15435</name>
</gene>
<organism evidence="3 4">
    <name type="scientific">Kribbella deserti</name>
    <dbReference type="NCBI Taxonomy" id="1926257"/>
    <lineage>
        <taxon>Bacteria</taxon>
        <taxon>Bacillati</taxon>
        <taxon>Actinomycetota</taxon>
        <taxon>Actinomycetes</taxon>
        <taxon>Propionibacteriales</taxon>
        <taxon>Kribbellaceae</taxon>
        <taxon>Kribbella</taxon>
    </lineage>
</organism>
<dbReference type="Proteomes" id="UP001589890">
    <property type="component" value="Unassembled WGS sequence"/>
</dbReference>
<dbReference type="Pfam" id="PF00296">
    <property type="entry name" value="Bac_luciferase"/>
    <property type="match status" value="2"/>
</dbReference>
<reference evidence="3 4" key="1">
    <citation type="submission" date="2024-09" db="EMBL/GenBank/DDBJ databases">
        <authorList>
            <person name="Sun Q."/>
            <person name="Mori K."/>
        </authorList>
    </citation>
    <scope>NUCLEOTIDE SEQUENCE [LARGE SCALE GENOMIC DNA]</scope>
    <source>
        <strain evidence="3 4">CGMCC 1.15906</strain>
    </source>
</reference>
<evidence type="ECO:0000256" key="1">
    <source>
        <dbReference type="ARBA" id="ARBA00007789"/>
    </source>
</evidence>
<evidence type="ECO:0000259" key="2">
    <source>
        <dbReference type="Pfam" id="PF00296"/>
    </source>
</evidence>
<protein>
    <submittedName>
        <fullName evidence="3">LLM class flavin-dependent oxidoreductase</fullName>
        <ecNumber evidence="3">1.-.-.-</ecNumber>
    </submittedName>
</protein>
<dbReference type="InterPro" id="IPR019949">
    <property type="entry name" value="CmoO-like"/>
</dbReference>
<evidence type="ECO:0000313" key="3">
    <source>
        <dbReference type="EMBL" id="MFC0625473.1"/>
    </source>
</evidence>
<dbReference type="EMBL" id="JBHLTC010000018">
    <property type="protein sequence ID" value="MFC0625473.1"/>
    <property type="molecule type" value="Genomic_DNA"/>
</dbReference>
<dbReference type="EC" id="1.-.-.-" evidence="3"/>
<dbReference type="SUPFAM" id="SSF51679">
    <property type="entry name" value="Bacterial luciferase-like"/>
    <property type="match status" value="1"/>
</dbReference>
<comment type="similarity">
    <text evidence="1">To bacterial alkanal monooxygenase alpha and beta chains.</text>
</comment>
<proteinExistence type="predicted"/>
<name>A0ABV6QMV1_9ACTN</name>